<dbReference type="PRINTS" id="PR00364">
    <property type="entry name" value="DISEASERSIST"/>
</dbReference>
<protein>
    <submittedName>
        <fullName evidence="9">Uncharacterized protein</fullName>
    </submittedName>
</protein>
<dbReference type="PANTHER" id="PTHR23155">
    <property type="entry name" value="DISEASE RESISTANCE PROTEIN RP"/>
    <property type="match status" value="1"/>
</dbReference>
<feature type="domain" description="Disease resistance protein winged helix" evidence="8">
    <location>
        <begin position="346"/>
        <end position="416"/>
    </location>
</feature>
<dbReference type="Gene3D" id="1.10.10.10">
    <property type="entry name" value="Winged helix-like DNA-binding domain superfamily/Winged helix DNA-binding domain"/>
    <property type="match status" value="1"/>
</dbReference>
<evidence type="ECO:0000256" key="4">
    <source>
        <dbReference type="ARBA" id="ARBA00022741"/>
    </source>
</evidence>
<evidence type="ECO:0000313" key="10">
    <source>
        <dbReference type="Proteomes" id="UP001318860"/>
    </source>
</evidence>
<keyword evidence="5" id="KW-0611">Plant defense</keyword>
<evidence type="ECO:0000256" key="2">
    <source>
        <dbReference type="ARBA" id="ARBA00022614"/>
    </source>
</evidence>
<keyword evidence="6" id="KW-0067">ATP-binding</keyword>
<dbReference type="PANTHER" id="PTHR23155:SF1193">
    <property type="entry name" value="DISEASE RESISTANCE PROTEIN RPP13-RELATED"/>
    <property type="match status" value="1"/>
</dbReference>
<dbReference type="InterPro" id="IPR058922">
    <property type="entry name" value="WHD_DRP"/>
</dbReference>
<dbReference type="InterPro" id="IPR036388">
    <property type="entry name" value="WH-like_DNA-bd_sf"/>
</dbReference>
<evidence type="ECO:0000259" key="8">
    <source>
        <dbReference type="Pfam" id="PF23559"/>
    </source>
</evidence>
<keyword evidence="10" id="KW-1185">Reference proteome</keyword>
<evidence type="ECO:0000313" key="9">
    <source>
        <dbReference type="EMBL" id="KAK6123334.1"/>
    </source>
</evidence>
<dbReference type="Gene3D" id="3.80.10.10">
    <property type="entry name" value="Ribonuclease Inhibitor"/>
    <property type="match status" value="1"/>
</dbReference>
<feature type="domain" description="NB-ARC" evidence="7">
    <location>
        <begin position="85"/>
        <end position="253"/>
    </location>
</feature>
<comment type="caution">
    <text evidence="9">The sequence shown here is derived from an EMBL/GenBank/DDBJ whole genome shotgun (WGS) entry which is preliminary data.</text>
</comment>
<keyword evidence="4" id="KW-0547">Nucleotide-binding</keyword>
<organism evidence="9 10">
    <name type="scientific">Rehmannia glutinosa</name>
    <name type="common">Chinese foxglove</name>
    <dbReference type="NCBI Taxonomy" id="99300"/>
    <lineage>
        <taxon>Eukaryota</taxon>
        <taxon>Viridiplantae</taxon>
        <taxon>Streptophyta</taxon>
        <taxon>Embryophyta</taxon>
        <taxon>Tracheophyta</taxon>
        <taxon>Spermatophyta</taxon>
        <taxon>Magnoliopsida</taxon>
        <taxon>eudicotyledons</taxon>
        <taxon>Gunneridae</taxon>
        <taxon>Pentapetalae</taxon>
        <taxon>asterids</taxon>
        <taxon>lamiids</taxon>
        <taxon>Lamiales</taxon>
        <taxon>Orobanchaceae</taxon>
        <taxon>Rehmannieae</taxon>
        <taxon>Rehmannia</taxon>
    </lineage>
</organism>
<evidence type="ECO:0000256" key="3">
    <source>
        <dbReference type="ARBA" id="ARBA00022737"/>
    </source>
</evidence>
<evidence type="ECO:0000259" key="7">
    <source>
        <dbReference type="Pfam" id="PF00931"/>
    </source>
</evidence>
<gene>
    <name evidence="9" type="ORF">DH2020_042916</name>
</gene>
<sequence>MAHVAVKFLLENLSQLLKSNVNLISTADQTELYELQNDVGLLLEAFLRETANKKAPPKEEMERQIKEVVVQDLHVSNQDKFVGLEDEAEMIVKYVMEQKDELDVISIIGMPGLGKTTLAWKIYQNHNIQYAFPTRIWVNISLEFNIKDVLLGILKEFTSQDMSSLSDHDLANKVRECLKTGKFLLVMDDVWSVEDWNTLRVVFPKSNRMGKVLITSRYTNVAVYANPIRQPHCLCFLTENESWELLKLEIFGRHDYCPQELEGIGEYIAMQCDGLPLAIVVIGGVLLDHFSKARNMNAIKTAWKMVSENINTILQSKDENRMSDIVALSYNRLPDDLTACFLYLGVFPEDCEIPAWTLTRLWIAEGFIQYKQELQSLEQAAEENLQNLINRNLVMVDKTNPLGQIKTCRVHIVIHAFCSSKATTREHNLFHVIKTHGVPEIQMCRRVCIRSNPSEFLSREPKGPCVRSFLCFHNEPVILNPKYTLAIPDGFKLLRVLESKSIKFHQFPKGITKLIHLRYITHLRVLPEAISELWNLQTIIIDTKSRQITVKANIWRMIQLRHLKTMARNIKTLGIIGKLASLLDANKSLQKLHLLENLKLVNDLIYESASADS</sequence>
<dbReference type="InterPro" id="IPR042197">
    <property type="entry name" value="Apaf_helical"/>
</dbReference>
<evidence type="ECO:0000256" key="6">
    <source>
        <dbReference type="ARBA" id="ARBA00022840"/>
    </source>
</evidence>
<dbReference type="InterPro" id="IPR044974">
    <property type="entry name" value="Disease_R_plants"/>
</dbReference>
<evidence type="ECO:0000256" key="1">
    <source>
        <dbReference type="ARBA" id="ARBA00008894"/>
    </source>
</evidence>
<dbReference type="InterPro" id="IPR002182">
    <property type="entry name" value="NB-ARC"/>
</dbReference>
<accession>A0ABR0UL59</accession>
<dbReference type="Pfam" id="PF23559">
    <property type="entry name" value="WHD_DRP"/>
    <property type="match status" value="1"/>
</dbReference>
<dbReference type="EMBL" id="JABTTQ020002573">
    <property type="protein sequence ID" value="KAK6123334.1"/>
    <property type="molecule type" value="Genomic_DNA"/>
</dbReference>
<dbReference type="SUPFAM" id="SSF52540">
    <property type="entry name" value="P-loop containing nucleoside triphosphate hydrolases"/>
    <property type="match status" value="1"/>
</dbReference>
<name>A0ABR0UL59_REHGL</name>
<keyword evidence="2" id="KW-0433">Leucine-rich repeat</keyword>
<dbReference type="Pfam" id="PF00931">
    <property type="entry name" value="NB-ARC"/>
    <property type="match status" value="1"/>
</dbReference>
<dbReference type="InterPro" id="IPR032675">
    <property type="entry name" value="LRR_dom_sf"/>
</dbReference>
<dbReference type="Gene3D" id="1.10.8.430">
    <property type="entry name" value="Helical domain of apoptotic protease-activating factors"/>
    <property type="match status" value="1"/>
</dbReference>
<keyword evidence="3" id="KW-0677">Repeat</keyword>
<proteinExistence type="inferred from homology"/>
<reference evidence="9 10" key="1">
    <citation type="journal article" date="2021" name="Comput. Struct. Biotechnol. J.">
        <title>De novo genome assembly of the potent medicinal plant Rehmannia glutinosa using nanopore technology.</title>
        <authorList>
            <person name="Ma L."/>
            <person name="Dong C."/>
            <person name="Song C."/>
            <person name="Wang X."/>
            <person name="Zheng X."/>
            <person name="Niu Y."/>
            <person name="Chen S."/>
            <person name="Feng W."/>
        </authorList>
    </citation>
    <scope>NUCLEOTIDE SEQUENCE [LARGE SCALE GENOMIC DNA]</scope>
    <source>
        <strain evidence="9">DH-2019</strain>
    </source>
</reference>
<dbReference type="Proteomes" id="UP001318860">
    <property type="component" value="Unassembled WGS sequence"/>
</dbReference>
<dbReference type="InterPro" id="IPR027417">
    <property type="entry name" value="P-loop_NTPase"/>
</dbReference>
<comment type="similarity">
    <text evidence="1">Belongs to the disease resistance NB-LRR family.</text>
</comment>
<evidence type="ECO:0000256" key="5">
    <source>
        <dbReference type="ARBA" id="ARBA00022821"/>
    </source>
</evidence>
<dbReference type="SUPFAM" id="SSF52058">
    <property type="entry name" value="L domain-like"/>
    <property type="match status" value="1"/>
</dbReference>
<dbReference type="Gene3D" id="3.40.50.300">
    <property type="entry name" value="P-loop containing nucleotide triphosphate hydrolases"/>
    <property type="match status" value="1"/>
</dbReference>